<comment type="caution">
    <text evidence="1">The sequence shown here is derived from an EMBL/GenBank/DDBJ whole genome shotgun (WGS) entry which is preliminary data.</text>
</comment>
<reference evidence="1" key="2">
    <citation type="submission" date="2020-11" db="EMBL/GenBank/DDBJ databases">
        <authorList>
            <person name="McCartney M.A."/>
            <person name="Auch B."/>
            <person name="Kono T."/>
            <person name="Mallez S."/>
            <person name="Becker A."/>
            <person name="Gohl D.M."/>
            <person name="Silverstein K.A.T."/>
            <person name="Koren S."/>
            <person name="Bechman K.B."/>
            <person name="Herman A."/>
            <person name="Abrahante J.E."/>
            <person name="Garbe J."/>
        </authorList>
    </citation>
    <scope>NUCLEOTIDE SEQUENCE</scope>
    <source>
        <strain evidence="1">Duluth1</strain>
        <tissue evidence="1">Whole animal</tissue>
    </source>
</reference>
<name>A0A9D4QQR6_DREPO</name>
<dbReference type="AlphaFoldDB" id="A0A9D4QQR6"/>
<reference evidence="1" key="1">
    <citation type="journal article" date="2019" name="bioRxiv">
        <title>The Genome of the Zebra Mussel, Dreissena polymorpha: A Resource for Invasive Species Research.</title>
        <authorList>
            <person name="McCartney M.A."/>
            <person name="Auch B."/>
            <person name="Kono T."/>
            <person name="Mallez S."/>
            <person name="Zhang Y."/>
            <person name="Obille A."/>
            <person name="Becker A."/>
            <person name="Abrahante J.E."/>
            <person name="Garbe J."/>
            <person name="Badalamenti J.P."/>
            <person name="Herman A."/>
            <person name="Mangelson H."/>
            <person name="Liachko I."/>
            <person name="Sullivan S."/>
            <person name="Sone E.D."/>
            <person name="Koren S."/>
            <person name="Silverstein K.A.T."/>
            <person name="Beckman K.B."/>
            <person name="Gohl D.M."/>
        </authorList>
    </citation>
    <scope>NUCLEOTIDE SEQUENCE</scope>
    <source>
        <strain evidence="1">Duluth1</strain>
        <tissue evidence="1">Whole animal</tissue>
    </source>
</reference>
<gene>
    <name evidence="1" type="ORF">DPMN_113195</name>
</gene>
<protein>
    <submittedName>
        <fullName evidence="1">Uncharacterized protein</fullName>
    </submittedName>
</protein>
<sequence>MADHRKCEEPKVLSDILNDIKVDCGGLKTVLHDFQQEGERLFEHERNHEELVFEIENQALASLQTFKQKLLDIYAQLENEVLSSIADKKKFKGEQIKTNNDKARQFVNDIKQKSTYIKQVEKFGTNEHVVLLRQLKKISVCRLKSIIGELVKSRGYISLSLIVRG</sequence>
<accession>A0A9D4QQR6</accession>
<keyword evidence="2" id="KW-1185">Reference proteome</keyword>
<proteinExistence type="predicted"/>
<organism evidence="1 2">
    <name type="scientific">Dreissena polymorpha</name>
    <name type="common">Zebra mussel</name>
    <name type="synonym">Mytilus polymorpha</name>
    <dbReference type="NCBI Taxonomy" id="45954"/>
    <lineage>
        <taxon>Eukaryota</taxon>
        <taxon>Metazoa</taxon>
        <taxon>Spiralia</taxon>
        <taxon>Lophotrochozoa</taxon>
        <taxon>Mollusca</taxon>
        <taxon>Bivalvia</taxon>
        <taxon>Autobranchia</taxon>
        <taxon>Heteroconchia</taxon>
        <taxon>Euheterodonta</taxon>
        <taxon>Imparidentia</taxon>
        <taxon>Neoheterodontei</taxon>
        <taxon>Myida</taxon>
        <taxon>Dreissenoidea</taxon>
        <taxon>Dreissenidae</taxon>
        <taxon>Dreissena</taxon>
    </lineage>
</organism>
<evidence type="ECO:0000313" key="1">
    <source>
        <dbReference type="EMBL" id="KAH3839758.1"/>
    </source>
</evidence>
<evidence type="ECO:0000313" key="2">
    <source>
        <dbReference type="Proteomes" id="UP000828390"/>
    </source>
</evidence>
<dbReference type="EMBL" id="JAIWYP010000004">
    <property type="protein sequence ID" value="KAH3839758.1"/>
    <property type="molecule type" value="Genomic_DNA"/>
</dbReference>
<dbReference type="Proteomes" id="UP000828390">
    <property type="component" value="Unassembled WGS sequence"/>
</dbReference>